<dbReference type="AlphaFoldDB" id="A0A183URE6"/>
<dbReference type="Proteomes" id="UP000050794">
    <property type="component" value="Unassembled WGS sequence"/>
</dbReference>
<evidence type="ECO:0000313" key="5">
    <source>
        <dbReference type="WBParaSite" id="TCNE_0001106601-mRNA-1"/>
    </source>
</evidence>
<gene>
    <name evidence="3" type="ORF">TCNE_LOCUS11066</name>
</gene>
<evidence type="ECO:0000256" key="2">
    <source>
        <dbReference type="SAM" id="SignalP"/>
    </source>
</evidence>
<protein>
    <submittedName>
        <fullName evidence="5">Secreted protein</fullName>
    </submittedName>
</protein>
<accession>A0A183URE6</accession>
<evidence type="ECO:0000313" key="4">
    <source>
        <dbReference type="Proteomes" id="UP000050794"/>
    </source>
</evidence>
<feature type="chain" id="PRO_5044553355" evidence="2">
    <location>
        <begin position="18"/>
        <end position="390"/>
    </location>
</feature>
<keyword evidence="2" id="KW-0732">Signal</keyword>
<feature type="signal peptide" evidence="2">
    <location>
        <begin position="1"/>
        <end position="17"/>
    </location>
</feature>
<dbReference type="EMBL" id="UYWY01020725">
    <property type="protein sequence ID" value="VDM42387.1"/>
    <property type="molecule type" value="Genomic_DNA"/>
</dbReference>
<reference evidence="3 4" key="2">
    <citation type="submission" date="2018-11" db="EMBL/GenBank/DDBJ databases">
        <authorList>
            <consortium name="Pathogen Informatics"/>
        </authorList>
    </citation>
    <scope>NUCLEOTIDE SEQUENCE [LARGE SCALE GENOMIC DNA]</scope>
</reference>
<dbReference type="WBParaSite" id="TCNE_0001106601-mRNA-1">
    <property type="protein sequence ID" value="TCNE_0001106601-mRNA-1"/>
    <property type="gene ID" value="TCNE_0001106601"/>
</dbReference>
<name>A0A183URE6_TOXCA</name>
<keyword evidence="4" id="KW-1185">Reference proteome</keyword>
<reference evidence="5" key="1">
    <citation type="submission" date="2016-06" db="UniProtKB">
        <authorList>
            <consortium name="WormBaseParasite"/>
        </authorList>
    </citation>
    <scope>IDENTIFICATION</scope>
</reference>
<proteinExistence type="predicted"/>
<evidence type="ECO:0000313" key="3">
    <source>
        <dbReference type="EMBL" id="VDM42387.1"/>
    </source>
</evidence>
<organism evidence="4 5">
    <name type="scientific">Toxocara canis</name>
    <name type="common">Canine roundworm</name>
    <dbReference type="NCBI Taxonomy" id="6265"/>
    <lineage>
        <taxon>Eukaryota</taxon>
        <taxon>Metazoa</taxon>
        <taxon>Ecdysozoa</taxon>
        <taxon>Nematoda</taxon>
        <taxon>Chromadorea</taxon>
        <taxon>Rhabditida</taxon>
        <taxon>Spirurina</taxon>
        <taxon>Ascaridomorpha</taxon>
        <taxon>Ascaridoidea</taxon>
        <taxon>Toxocaridae</taxon>
        <taxon>Toxocara</taxon>
    </lineage>
</organism>
<feature type="region of interest" description="Disordered" evidence="1">
    <location>
        <begin position="153"/>
        <end position="173"/>
    </location>
</feature>
<sequence length="390" mass="43810">MLIYSLIALLPLAIADSLVLYYPVHPGVPVPESKQDFEKNAPPRVWPRDPDAPATGIVYIRRSNKLLQKPPEIDWKVVAALEHNAFAQHLISEREFDDEDERVVQQRKIFAKIEPTTRSPQRPTPEVVVPSTIGLQRKRFEFVDVVDGDADFSAFDNNDNNEDSNKQRSHPSMVPFTKNSEVRGAQTVWRQNRALGSTIHGYRLNLAMLLAAIVCLAIPTASAVRGIDLDPLCVHQICVGVEVENDRDTPLWNPQYYLNHGILVNAIKPMPPHSKQSFLMRMILWSSSGVDAVFSLYTGKRQVVVYLSAPSSFSERTNQIGVAITKEGYYNKVQQYFDKMKEHDLGDMFEAWSIKRFADSSKPLVVRAGNLTVTASMGAEHITSAIIKIS</sequence>
<evidence type="ECO:0000256" key="1">
    <source>
        <dbReference type="SAM" id="MobiDB-lite"/>
    </source>
</evidence>